<name>A0A0M8KA49_9CHLR</name>
<dbReference type="STRING" id="872965.SE16_12575"/>
<organism evidence="2 4">
    <name type="scientific">Ardenticatena maritima</name>
    <dbReference type="NCBI Taxonomy" id="872965"/>
    <lineage>
        <taxon>Bacteria</taxon>
        <taxon>Bacillati</taxon>
        <taxon>Chloroflexota</taxon>
        <taxon>Ardenticatenia</taxon>
        <taxon>Ardenticatenales</taxon>
        <taxon>Ardenticatenaceae</taxon>
        <taxon>Ardenticatena</taxon>
    </lineage>
</organism>
<dbReference type="Proteomes" id="UP000037784">
    <property type="component" value="Unassembled WGS sequence"/>
</dbReference>
<proteinExistence type="predicted"/>
<dbReference type="RefSeq" id="WP_054493244.1">
    <property type="nucleotide sequence ID" value="NZ_BBZA01000141.1"/>
</dbReference>
<gene>
    <name evidence="2" type="ORF">ARMA_1829</name>
    <name evidence="3" type="ORF">SE16_12575</name>
</gene>
<dbReference type="Gene3D" id="1.10.3210.10">
    <property type="entry name" value="Hypothetical protein af1432"/>
    <property type="match status" value="1"/>
</dbReference>
<sequence length="192" mass="21435">MTKTRADAWELVTRYTQSDSLRKHMLAVECAMRAYARRFGEDEELWGIVGLLHDFDYEKHQTIPDHPLKGAEILRAEGWPEDIIEAILSHADETGVPRTTRLHHALYAVDELTGLITAVALVRPSKNIRDVTLKSIKKKWKDRRFAAGVNREDIEAGAAALGVPLDEHIAFVLHAMQDCAETLGLAGEEAAS</sequence>
<evidence type="ECO:0000313" key="5">
    <source>
        <dbReference type="Proteomes" id="UP000050502"/>
    </source>
</evidence>
<comment type="caution">
    <text evidence="2">The sequence shown here is derived from an EMBL/GenBank/DDBJ whole genome shotgun (WGS) entry which is preliminary data.</text>
</comment>
<dbReference type="PANTHER" id="PTHR38659">
    <property type="entry name" value="METAL-DEPENDENT PHOSPHOHYDROLASE"/>
    <property type="match status" value="1"/>
</dbReference>
<dbReference type="InterPro" id="IPR003607">
    <property type="entry name" value="HD/PDEase_dom"/>
</dbReference>
<dbReference type="InParanoid" id="A0A0M8KA49"/>
<evidence type="ECO:0000259" key="1">
    <source>
        <dbReference type="Pfam" id="PF01966"/>
    </source>
</evidence>
<evidence type="ECO:0000313" key="4">
    <source>
        <dbReference type="Proteomes" id="UP000037784"/>
    </source>
</evidence>
<feature type="domain" description="HD" evidence="1">
    <location>
        <begin position="23"/>
        <end position="95"/>
    </location>
</feature>
<dbReference type="InterPro" id="IPR006674">
    <property type="entry name" value="HD_domain"/>
</dbReference>
<evidence type="ECO:0000313" key="2">
    <source>
        <dbReference type="EMBL" id="GAP63406.1"/>
    </source>
</evidence>
<protein>
    <submittedName>
        <fullName evidence="3">HAD family hydrolase</fullName>
    </submittedName>
</protein>
<reference evidence="4" key="3">
    <citation type="submission" date="2015-08" db="EMBL/GenBank/DDBJ databases">
        <title>Draft Genome Sequence of a Heterotrophic Facultative Anaerobic Bacterium Ardenticatena maritima Strain 110S.</title>
        <authorList>
            <person name="Kawaichi S."/>
            <person name="Yoshida T."/>
            <person name="Sako Y."/>
            <person name="Nakamura R."/>
        </authorList>
    </citation>
    <scope>NUCLEOTIDE SEQUENCE [LARGE SCALE GENOMIC DNA]</scope>
    <source>
        <strain evidence="4">110S</strain>
    </source>
</reference>
<dbReference type="InterPro" id="IPR006675">
    <property type="entry name" value="HDIG_dom"/>
</dbReference>
<dbReference type="Pfam" id="PF01966">
    <property type="entry name" value="HD"/>
    <property type="match status" value="1"/>
</dbReference>
<dbReference type="NCBIfam" id="TIGR00277">
    <property type="entry name" value="HDIG"/>
    <property type="match status" value="1"/>
</dbReference>
<dbReference type="EMBL" id="BBZA01000141">
    <property type="protein sequence ID" value="GAP63406.1"/>
    <property type="molecule type" value="Genomic_DNA"/>
</dbReference>
<dbReference type="GO" id="GO:0016787">
    <property type="term" value="F:hydrolase activity"/>
    <property type="evidence" value="ECO:0007669"/>
    <property type="project" value="UniProtKB-KW"/>
</dbReference>
<dbReference type="CDD" id="cd00077">
    <property type="entry name" value="HDc"/>
    <property type="match status" value="1"/>
</dbReference>
<dbReference type="PANTHER" id="PTHR38659:SF1">
    <property type="entry name" value="METAL DEPENDENT PHOSPHOHYDROLASE"/>
    <property type="match status" value="1"/>
</dbReference>
<dbReference type="OrthoDB" id="9801160at2"/>
<reference evidence="2 4" key="1">
    <citation type="journal article" date="2015" name="Genome Announc.">
        <title>Draft Genome Sequence of a Heterotrophic Facultative Anaerobic Thermophilic Bacterium, Ardenticatena maritima Strain 110ST.</title>
        <authorList>
            <person name="Kawaichi S."/>
            <person name="Yoshida T."/>
            <person name="Sako Y."/>
            <person name="Nakamura R."/>
        </authorList>
    </citation>
    <scope>NUCLEOTIDE SEQUENCE [LARGE SCALE GENOMIC DNA]</scope>
    <source>
        <strain evidence="2 4">110S</strain>
    </source>
</reference>
<dbReference type="SUPFAM" id="SSF109604">
    <property type="entry name" value="HD-domain/PDEase-like"/>
    <property type="match status" value="1"/>
</dbReference>
<accession>A0A0M8KA49</accession>
<keyword evidence="3" id="KW-0378">Hydrolase</keyword>
<dbReference type="EMBL" id="LGKN01000006">
    <property type="protein sequence ID" value="KPL87315.1"/>
    <property type="molecule type" value="Genomic_DNA"/>
</dbReference>
<dbReference type="Proteomes" id="UP000050502">
    <property type="component" value="Unassembled WGS sequence"/>
</dbReference>
<dbReference type="PATRIC" id="fig|872965.6.peg.2982"/>
<evidence type="ECO:0000313" key="3">
    <source>
        <dbReference type="EMBL" id="KPL87315.1"/>
    </source>
</evidence>
<dbReference type="AlphaFoldDB" id="A0A0M8KA49"/>
<keyword evidence="4" id="KW-1185">Reference proteome</keyword>
<reference evidence="3 5" key="2">
    <citation type="submission" date="2015-07" db="EMBL/GenBank/DDBJ databases">
        <title>Whole genome sequence of Ardenticatena maritima DSM 23922.</title>
        <authorList>
            <person name="Hemp J."/>
            <person name="Ward L.M."/>
            <person name="Pace L.A."/>
            <person name="Fischer W.W."/>
        </authorList>
    </citation>
    <scope>NUCLEOTIDE SEQUENCE [LARGE SCALE GENOMIC DNA]</scope>
    <source>
        <strain evidence="3 5">110S</strain>
    </source>
</reference>